<sequence>MAAPKLIAARDQTDYTELIAGFFGPFHNLRDVKAAQSCRSADPVIGYPSDQALAAEITEIVARGSNGPRDRSVRRLEGICLFAFHPHAVQTVPQGAIWRLEWAGSPVLAKRG</sequence>
<name>A0ABV7VJB7_9PROT</name>
<evidence type="ECO:0000259" key="1">
    <source>
        <dbReference type="Pfam" id="PF08808"/>
    </source>
</evidence>
<feature type="domain" description="RES" evidence="1">
    <location>
        <begin position="11"/>
        <end position="102"/>
    </location>
</feature>
<dbReference type="Pfam" id="PF08808">
    <property type="entry name" value="RES"/>
    <property type="match status" value="1"/>
</dbReference>
<evidence type="ECO:0000313" key="3">
    <source>
        <dbReference type="Proteomes" id="UP001595711"/>
    </source>
</evidence>
<keyword evidence="3" id="KW-1185">Reference proteome</keyword>
<proteinExistence type="predicted"/>
<accession>A0ABV7VJB7</accession>
<dbReference type="EMBL" id="JBHRYJ010000005">
    <property type="protein sequence ID" value="MFC3677600.1"/>
    <property type="molecule type" value="Genomic_DNA"/>
</dbReference>
<reference evidence="3" key="1">
    <citation type="journal article" date="2019" name="Int. J. Syst. Evol. Microbiol.">
        <title>The Global Catalogue of Microorganisms (GCM) 10K type strain sequencing project: providing services to taxonomists for standard genome sequencing and annotation.</title>
        <authorList>
            <consortium name="The Broad Institute Genomics Platform"/>
            <consortium name="The Broad Institute Genome Sequencing Center for Infectious Disease"/>
            <person name="Wu L."/>
            <person name="Ma J."/>
        </authorList>
    </citation>
    <scope>NUCLEOTIDE SEQUENCE [LARGE SCALE GENOMIC DNA]</scope>
    <source>
        <strain evidence="3">KCTC 42182</strain>
    </source>
</reference>
<dbReference type="RefSeq" id="WP_379729170.1">
    <property type="nucleotide sequence ID" value="NZ_JBHRYJ010000005.1"/>
</dbReference>
<gene>
    <name evidence="2" type="ORF">ACFOOQ_18745</name>
</gene>
<comment type="caution">
    <text evidence="2">The sequence shown here is derived from an EMBL/GenBank/DDBJ whole genome shotgun (WGS) entry which is preliminary data.</text>
</comment>
<evidence type="ECO:0000313" key="2">
    <source>
        <dbReference type="EMBL" id="MFC3677600.1"/>
    </source>
</evidence>
<organism evidence="2 3">
    <name type="scientific">Ferrovibrio xuzhouensis</name>
    <dbReference type="NCBI Taxonomy" id="1576914"/>
    <lineage>
        <taxon>Bacteria</taxon>
        <taxon>Pseudomonadati</taxon>
        <taxon>Pseudomonadota</taxon>
        <taxon>Alphaproteobacteria</taxon>
        <taxon>Rhodospirillales</taxon>
        <taxon>Rhodospirillaceae</taxon>
        <taxon>Ferrovibrio</taxon>
    </lineage>
</organism>
<protein>
    <submittedName>
        <fullName evidence="2">RES domain-containing protein</fullName>
    </submittedName>
</protein>
<dbReference type="Proteomes" id="UP001595711">
    <property type="component" value="Unassembled WGS sequence"/>
</dbReference>
<dbReference type="InterPro" id="IPR014914">
    <property type="entry name" value="RES_dom"/>
</dbReference>